<dbReference type="EMBL" id="JAUJFL010000001">
    <property type="protein sequence ID" value="KAK2613207.1"/>
    <property type="molecule type" value="Genomic_DNA"/>
</dbReference>
<dbReference type="Proteomes" id="UP001265746">
    <property type="component" value="Unassembled WGS sequence"/>
</dbReference>
<feature type="compositionally biased region" description="Polar residues" evidence="1">
    <location>
        <begin position="952"/>
        <end position="979"/>
    </location>
</feature>
<feature type="compositionally biased region" description="Low complexity" evidence="1">
    <location>
        <begin position="1092"/>
        <end position="1107"/>
    </location>
</feature>
<feature type="region of interest" description="Disordered" evidence="1">
    <location>
        <begin position="945"/>
        <end position="1030"/>
    </location>
</feature>
<comment type="caution">
    <text evidence="3">The sequence shown here is derived from an EMBL/GenBank/DDBJ whole genome shotgun (WGS) entry which is preliminary data.</text>
</comment>
<dbReference type="InterPro" id="IPR028163">
    <property type="entry name" value="HAUS_6_N"/>
</dbReference>
<organism evidence="3 4">
    <name type="scientific">Phomopsis amygdali</name>
    <name type="common">Fusicoccum amygdali</name>
    <dbReference type="NCBI Taxonomy" id="1214568"/>
    <lineage>
        <taxon>Eukaryota</taxon>
        <taxon>Fungi</taxon>
        <taxon>Dikarya</taxon>
        <taxon>Ascomycota</taxon>
        <taxon>Pezizomycotina</taxon>
        <taxon>Sordariomycetes</taxon>
        <taxon>Sordariomycetidae</taxon>
        <taxon>Diaporthales</taxon>
        <taxon>Diaporthaceae</taxon>
        <taxon>Diaporthe</taxon>
    </lineage>
</organism>
<evidence type="ECO:0000259" key="2">
    <source>
        <dbReference type="Pfam" id="PF14661"/>
    </source>
</evidence>
<evidence type="ECO:0000256" key="1">
    <source>
        <dbReference type="SAM" id="MobiDB-lite"/>
    </source>
</evidence>
<sequence length="1239" mass="137892">MEKLKAVLGSALAACQSPARLSKASMGEVQRQQQEHNGSYQADSKLMNLPPELLDLIYAQLEPSGKIACSLACIGLYDNYFESARDARAYSSPTAKRDVISVLEKDVAHHRFFCPFCGRFRGFRPRRNAKPGTCSLETDYNIHPDNPSLAGQKVVCCPSPRLAMNSYQGPEISFPLGRLVLNRHLYGADCGLPLGCLEIDDLPIRVTGTGGIPLTWRQTWRARIIDNELFLRCTHLLMQEENMTAEALRAAVEGGSSYFFCTHRWTSRTSDNPVFYRGKIPLHGRISEGQLTACQKAASWCSKCLTDFNTTIEWRPCLEADADGKVGVSGSGKGRWTIRVESYHQLGSFRRAVDWKYQAACSTTPWCTANGLFMSAQYARGLDQNPPGSVMMSWQSGTLEFPRHSALIARENYTCGPFLNDDTSTAMAAVQNNLPSRTRSARIAGLNSTRTLTSAAAAAAPSRHHTTLPSSTSNVSLFLTNLHLLDFDLLPDWPGLNPSTFTNKDASQGQKKRVQCVEWALYQLFKLWDPEEARNKLQPFFPPLEQVQSVNLRAALLRCLEQAKKNGVLGRDIVLRKTMLDECKGERMEEVLAVFSSAVLKKVITEEQLNSKAHSAIAQTLALENRGYTGERVDLSSLIIAHKVSLRKKLDQKGASRAQYNDFAKLLDSKEHGISRRREQARSVALQSKIPRLSDASKQDLRRAVRNNWSGNERWIETLLYGDAKSQKDGVLTAPFDRVWRRVRSNRLNELEDTSGGLLEQLESRVRAQQARLDKWQSFRNEMFSDIVDQPQQKGTARVGRQKGIDLGFGAHEGLHLGRMSPRKLTSSKTSHLNKEYRALIDGLQTELQSLSQGQAAPIFGQVKRCEQPLKSPVQSNFSEKPVDEPVSELSELEEELAKTSLPLRSKPSEHLSRLNADQAMESIIAPKPSQRAPRARLPQPLKTMHAFRPTNVPTEISPTDTSIPTSRSDSKTASPQRSPTREPKDLSRSPTRFHRLSSSPSPSRSHARGLRDMTQSPEEMPPSPTQQQADQILASMNAASPSPVKQPRPRHTLSLAERTRLSMARGSSADLDDEDEVALSSPSRHRRRNTSSRSPTKSSKPATPTTITENPSAGDEADAEQGKEDDIVARTRKSMANFEATQQRVRLERQRSAKREARKQTLSNKSGEIARQPYFPPDTVDEENAGAADDSTAMLEELIAREAQMGEGAADYDSVFKSRPRIKASPPGTPVRDRFGFE</sequence>
<dbReference type="Pfam" id="PF14661">
    <property type="entry name" value="HAUS6_N"/>
    <property type="match status" value="1"/>
</dbReference>
<dbReference type="AlphaFoldDB" id="A0AAD9SPE8"/>
<gene>
    <name evidence="3" type="ORF">N8I77_000134</name>
</gene>
<evidence type="ECO:0000313" key="3">
    <source>
        <dbReference type="EMBL" id="KAK2613207.1"/>
    </source>
</evidence>
<feature type="region of interest" description="Disordered" evidence="1">
    <location>
        <begin position="1057"/>
        <end position="1192"/>
    </location>
</feature>
<feature type="compositionally biased region" description="Basic and acidic residues" evidence="1">
    <location>
        <begin position="1121"/>
        <end position="1130"/>
    </location>
</feature>
<keyword evidence="4" id="KW-1185">Reference proteome</keyword>
<reference evidence="3" key="1">
    <citation type="submission" date="2023-06" db="EMBL/GenBank/DDBJ databases">
        <authorList>
            <person name="Noh H."/>
        </authorList>
    </citation>
    <scope>NUCLEOTIDE SEQUENCE</scope>
    <source>
        <strain evidence="3">DUCC20226</strain>
    </source>
</reference>
<accession>A0AAD9SPE8</accession>
<feature type="region of interest" description="Disordered" evidence="1">
    <location>
        <begin position="1218"/>
        <end position="1239"/>
    </location>
</feature>
<feature type="domain" description="HAUS augmin-like complex subunit 6 N-terminal" evidence="2">
    <location>
        <begin position="478"/>
        <end position="710"/>
    </location>
</feature>
<protein>
    <recommendedName>
        <fullName evidence="2">HAUS augmin-like complex subunit 6 N-terminal domain-containing protein</fullName>
    </recommendedName>
</protein>
<evidence type="ECO:0000313" key="4">
    <source>
        <dbReference type="Proteomes" id="UP001265746"/>
    </source>
</evidence>
<name>A0AAD9SPE8_PHOAM</name>
<proteinExistence type="predicted"/>
<feature type="compositionally biased region" description="Basic and acidic residues" evidence="1">
    <location>
        <begin position="1146"/>
        <end position="1160"/>
    </location>
</feature>